<dbReference type="GO" id="GO:0042597">
    <property type="term" value="C:periplasmic space"/>
    <property type="evidence" value="ECO:0007669"/>
    <property type="project" value="UniProtKB-SubCell"/>
</dbReference>
<comment type="similarity">
    <text evidence="2">Belongs to the bacterial solute-binding protein 7 family.</text>
</comment>
<dbReference type="AlphaFoldDB" id="A0A844WD69"/>
<dbReference type="InterPro" id="IPR038404">
    <property type="entry name" value="TRAP_DctP_sf"/>
</dbReference>
<protein>
    <recommendedName>
        <fullName evidence="8">Tripartite ATP-independent transporter solute receptor, DctP family</fullName>
    </recommendedName>
</protein>
<evidence type="ECO:0008006" key="8">
    <source>
        <dbReference type="Google" id="ProtNLM"/>
    </source>
</evidence>
<comment type="caution">
    <text evidence="6">The sequence shown here is derived from an EMBL/GenBank/DDBJ whole genome shotgun (WGS) entry which is preliminary data.</text>
</comment>
<evidence type="ECO:0000256" key="5">
    <source>
        <dbReference type="ARBA" id="ARBA00022764"/>
    </source>
</evidence>
<dbReference type="PANTHER" id="PTHR33376">
    <property type="match status" value="1"/>
</dbReference>
<dbReference type="CDD" id="cd13603">
    <property type="entry name" value="PBP2_TRAP_Siap_TeaA_like"/>
    <property type="match status" value="1"/>
</dbReference>
<dbReference type="EMBL" id="WNXQ01000004">
    <property type="protein sequence ID" value="MWB78302.1"/>
    <property type="molecule type" value="Genomic_DNA"/>
</dbReference>
<accession>A0A844WD69</accession>
<evidence type="ECO:0000256" key="1">
    <source>
        <dbReference type="ARBA" id="ARBA00004418"/>
    </source>
</evidence>
<reference evidence="6 7" key="1">
    <citation type="submission" date="2019-11" db="EMBL/GenBank/DDBJ databases">
        <title>Pseudooceanicola pacifica sp. nov., isolated from deep-sea sediment of the Pacific Ocean.</title>
        <authorList>
            <person name="Lyu L."/>
        </authorList>
    </citation>
    <scope>NUCLEOTIDE SEQUENCE [LARGE SCALE GENOMIC DNA]</scope>
    <source>
        <strain evidence="6 7">216_PA32_1</strain>
    </source>
</reference>
<dbReference type="Gene3D" id="3.40.190.170">
    <property type="entry name" value="Bacterial extracellular solute-binding protein, family 7"/>
    <property type="match status" value="1"/>
</dbReference>
<evidence type="ECO:0000256" key="2">
    <source>
        <dbReference type="ARBA" id="ARBA00009023"/>
    </source>
</evidence>
<keyword evidence="4" id="KW-0732">Signal</keyword>
<organism evidence="6 7">
    <name type="scientific">Pseudooceanicola pacificus</name>
    <dbReference type="NCBI Taxonomy" id="2676438"/>
    <lineage>
        <taxon>Bacteria</taxon>
        <taxon>Pseudomonadati</taxon>
        <taxon>Pseudomonadota</taxon>
        <taxon>Alphaproteobacteria</taxon>
        <taxon>Rhodobacterales</taxon>
        <taxon>Paracoccaceae</taxon>
        <taxon>Pseudooceanicola</taxon>
    </lineage>
</organism>
<dbReference type="NCBIfam" id="NF037995">
    <property type="entry name" value="TRAP_S1"/>
    <property type="match status" value="1"/>
</dbReference>
<comment type="subcellular location">
    <subcellularLocation>
        <location evidence="1">Periplasm</location>
    </subcellularLocation>
</comment>
<dbReference type="Proteomes" id="UP000443843">
    <property type="component" value="Unassembled WGS sequence"/>
</dbReference>
<name>A0A844WD69_9RHOB</name>
<evidence type="ECO:0000313" key="6">
    <source>
        <dbReference type="EMBL" id="MWB78302.1"/>
    </source>
</evidence>
<dbReference type="InterPro" id="IPR006311">
    <property type="entry name" value="TAT_signal"/>
</dbReference>
<keyword evidence="5" id="KW-0574">Periplasm</keyword>
<proteinExistence type="inferred from homology"/>
<evidence type="ECO:0000313" key="7">
    <source>
        <dbReference type="Proteomes" id="UP000443843"/>
    </source>
</evidence>
<dbReference type="PANTHER" id="PTHR33376:SF7">
    <property type="entry name" value="C4-DICARBOXYLATE-BINDING PROTEIN DCTB"/>
    <property type="match status" value="1"/>
</dbReference>
<evidence type="ECO:0000256" key="4">
    <source>
        <dbReference type="ARBA" id="ARBA00022729"/>
    </source>
</evidence>
<gene>
    <name evidence="6" type="ORF">GLS40_09720</name>
</gene>
<dbReference type="PROSITE" id="PS51318">
    <property type="entry name" value="TAT"/>
    <property type="match status" value="1"/>
</dbReference>
<keyword evidence="7" id="KW-1185">Reference proteome</keyword>
<dbReference type="InterPro" id="IPR018389">
    <property type="entry name" value="DctP_fam"/>
</dbReference>
<dbReference type="GO" id="GO:0055085">
    <property type="term" value="P:transmembrane transport"/>
    <property type="evidence" value="ECO:0007669"/>
    <property type="project" value="InterPro"/>
</dbReference>
<dbReference type="Pfam" id="PF03480">
    <property type="entry name" value="DctP"/>
    <property type="match status" value="1"/>
</dbReference>
<sequence>MPGNGEKTVPINREEDMTNGFTRRELIRTGAAAAAVTLATPNLTRAQAMKVRLGHAANEIHPGHIAALEFKTSLETLVPGAFDLQIFPNRQLGDDRQNVESCVAGTLEFCGGSGSTISIVTGQVSLDAYQLPFLIKDYDHFAKLALSAEGDAINESLMDGGILGLQTTDIGQRHFASVSKPVRSTADFAGLKTRIVPLELHKIIWETVGVSPVGLPYGEVYGALETGTIDACEINVSSMLGENLWEVAKHFTLTGHYPWHNVTCVNGAFFEGLSPELQEAIRTAGRDSVQPTLDYTARQDLDGREELKAKGVEILELEGLEDMKAQVSPIVEQWSAKSPLIADFVTAAQNSA</sequence>
<keyword evidence="3" id="KW-0813">Transport</keyword>
<evidence type="ECO:0000256" key="3">
    <source>
        <dbReference type="ARBA" id="ARBA00022448"/>
    </source>
</evidence>